<dbReference type="Pfam" id="PF03711">
    <property type="entry name" value="OKR_DC_1_C"/>
    <property type="match status" value="1"/>
</dbReference>
<evidence type="ECO:0000256" key="5">
    <source>
        <dbReference type="ARBA" id="ARBA00023239"/>
    </source>
</evidence>
<evidence type="ECO:0000256" key="3">
    <source>
        <dbReference type="ARBA" id="ARBA00022793"/>
    </source>
</evidence>
<dbReference type="SUPFAM" id="SSF53383">
    <property type="entry name" value="PLP-dependent transferases"/>
    <property type="match status" value="1"/>
</dbReference>
<dbReference type="Gene3D" id="3.90.100.10">
    <property type="entry name" value="Orn/Lys/Arg decarboxylase, C-terminal domain"/>
    <property type="match status" value="1"/>
</dbReference>
<dbReference type="InterPro" id="IPR052357">
    <property type="entry name" value="Orn_Lys_Arg_decarboxylase-I"/>
</dbReference>
<dbReference type="InterPro" id="IPR015421">
    <property type="entry name" value="PyrdxlP-dep_Trfase_major"/>
</dbReference>
<evidence type="ECO:0000313" key="9">
    <source>
        <dbReference type="Proteomes" id="UP000076512"/>
    </source>
</evidence>
<comment type="cofactor">
    <cofactor evidence="1">
        <name>pyridoxal 5'-phosphate</name>
        <dbReference type="ChEBI" id="CHEBI:597326"/>
    </cofactor>
</comment>
<dbReference type="InterPro" id="IPR015424">
    <property type="entry name" value="PyrdxlP-dep_Trfase"/>
</dbReference>
<name>A0A164P6N6_9NOCA</name>
<evidence type="ECO:0000313" key="8">
    <source>
        <dbReference type="EMBL" id="KZM75191.1"/>
    </source>
</evidence>
<keyword evidence="3" id="KW-0210">Decarboxylase</keyword>
<reference evidence="8 9" key="1">
    <citation type="submission" date="2016-04" db="EMBL/GenBank/DDBJ databases">
        <authorList>
            <person name="Evans L.H."/>
            <person name="Alamgir A."/>
            <person name="Owens N."/>
            <person name="Weber N.D."/>
            <person name="Virtaneva K."/>
            <person name="Barbian K."/>
            <person name="Babar A."/>
            <person name="Rosenke K."/>
        </authorList>
    </citation>
    <scope>NUCLEOTIDE SEQUENCE [LARGE SCALE GENOMIC DNA]</scope>
    <source>
        <strain evidence="8 9">IFM 0406</strain>
    </source>
</reference>
<dbReference type="AlphaFoldDB" id="A0A164P6N6"/>
<dbReference type="PANTHER" id="PTHR43277">
    <property type="entry name" value="ARGININE DECARBOXYLASE"/>
    <property type="match status" value="1"/>
</dbReference>
<dbReference type="STRING" id="455432.AWN90_23430"/>
<dbReference type="Pfam" id="PF01276">
    <property type="entry name" value="OKR_DC_1"/>
    <property type="match status" value="1"/>
</dbReference>
<dbReference type="OrthoDB" id="9815233at2"/>
<dbReference type="RefSeq" id="WP_067595615.1">
    <property type="nucleotide sequence ID" value="NZ_JABMCZ010000005.1"/>
</dbReference>
<dbReference type="EMBL" id="LWGR01000004">
    <property type="protein sequence ID" value="KZM75191.1"/>
    <property type="molecule type" value="Genomic_DNA"/>
</dbReference>
<feature type="domain" description="Orn/Lys/Arg decarboxylases family 1 pyridoxal-P attachment site" evidence="6">
    <location>
        <begin position="11"/>
        <end position="373"/>
    </location>
</feature>
<dbReference type="SUPFAM" id="SSF55904">
    <property type="entry name" value="Ornithine decarboxylase C-terminal domain"/>
    <property type="match status" value="1"/>
</dbReference>
<dbReference type="PANTHER" id="PTHR43277:SF4">
    <property type="entry name" value="ARGININE DECARBOXYLASE"/>
    <property type="match status" value="1"/>
</dbReference>
<dbReference type="InterPro" id="IPR008286">
    <property type="entry name" value="Prn/Lys/Arg_de-COase_C"/>
</dbReference>
<gene>
    <name evidence="8" type="ORF">AWN90_23430</name>
</gene>
<dbReference type="InterPro" id="IPR036633">
    <property type="entry name" value="Prn/Lys/Arg_de-COase_C_sf"/>
</dbReference>
<keyword evidence="4" id="KW-0663">Pyridoxal phosphate</keyword>
<proteinExistence type="inferred from homology"/>
<organism evidence="8 9">
    <name type="scientific">Nocardia terpenica</name>
    <dbReference type="NCBI Taxonomy" id="455432"/>
    <lineage>
        <taxon>Bacteria</taxon>
        <taxon>Bacillati</taxon>
        <taxon>Actinomycetota</taxon>
        <taxon>Actinomycetes</taxon>
        <taxon>Mycobacteriales</taxon>
        <taxon>Nocardiaceae</taxon>
        <taxon>Nocardia</taxon>
    </lineage>
</organism>
<evidence type="ECO:0000256" key="4">
    <source>
        <dbReference type="ARBA" id="ARBA00022898"/>
    </source>
</evidence>
<evidence type="ECO:0000256" key="1">
    <source>
        <dbReference type="ARBA" id="ARBA00001933"/>
    </source>
</evidence>
<protein>
    <submittedName>
        <fullName evidence="8">Ornithine decarboxylase</fullName>
    </submittedName>
</protein>
<comment type="similarity">
    <text evidence="2">Belongs to the Orn/Lys/Arg decarboxylase class-I family.</text>
</comment>
<dbReference type="Gene3D" id="3.40.640.10">
    <property type="entry name" value="Type I PLP-dependent aspartate aminotransferase-like (Major domain)"/>
    <property type="match status" value="1"/>
</dbReference>
<accession>A0A164P6N6</accession>
<keyword evidence="9" id="KW-1185">Reference proteome</keyword>
<keyword evidence="5" id="KW-0456">Lyase</keyword>
<evidence type="ECO:0000256" key="2">
    <source>
        <dbReference type="ARBA" id="ARBA00010671"/>
    </source>
</evidence>
<feature type="domain" description="Orn/Lys/Arg decarboxylase C-terminal" evidence="7">
    <location>
        <begin position="418"/>
        <end position="469"/>
    </location>
</feature>
<sequence length="488" mass="52453">MTTDRGQARAPMLEALAEYQRSGRYGFTPPGHRQGRGADPRVRAVLGGALGCDVLAAPGIDDRLTRSHLLGDAEELMAEAVGAQTAFFSTCGSSLSVKAAMMAVAGGDGGLILGRDSHKSVVAGLVFSGVQPYWVTPKWDAARHFSHPPSPQAVREAWERHPDAAGALIVSPSPYGTCADIAGIARVCHERGKPLIVDEAWGAHLPFHEDLPRWAMDAGADVCVVSVHKMGAGFEQGSVFHIQGELVDRSRLKLCADLLMTTSPNVLLYAAMDGWRRQMVEQGHELLGAALEIADYTRDGLATIPGVTVMHDELLGAEASHELDRLQVLCDVSDTGASGYQVADWLRENRRLDLGLSDHRRILATLSMADDKTTVDALIDALTAWRTRFRGPTAPPMVLPEPRDLQMTSVLRPREAFFGPCESIPIEQAPGRVAAEQVTPYPPGIPVLVPGELIDRAVVDYLRTGLDAGMNVPDPADPTSSTLRVVAH</sequence>
<evidence type="ECO:0000259" key="6">
    <source>
        <dbReference type="Pfam" id="PF01276"/>
    </source>
</evidence>
<dbReference type="GO" id="GO:0016831">
    <property type="term" value="F:carboxy-lyase activity"/>
    <property type="evidence" value="ECO:0007669"/>
    <property type="project" value="UniProtKB-KW"/>
</dbReference>
<dbReference type="InterPro" id="IPR000310">
    <property type="entry name" value="Orn/Lys/Arg_deCO2ase_major_dom"/>
</dbReference>
<comment type="caution">
    <text evidence="8">The sequence shown here is derived from an EMBL/GenBank/DDBJ whole genome shotgun (WGS) entry which is preliminary data.</text>
</comment>
<evidence type="ECO:0000259" key="7">
    <source>
        <dbReference type="Pfam" id="PF03711"/>
    </source>
</evidence>
<dbReference type="Proteomes" id="UP000076512">
    <property type="component" value="Unassembled WGS sequence"/>
</dbReference>